<gene>
    <name evidence="2" type="ORF">HK105_202394</name>
</gene>
<feature type="region of interest" description="Disordered" evidence="1">
    <location>
        <begin position="285"/>
        <end position="307"/>
    </location>
</feature>
<proteinExistence type="predicted"/>
<dbReference type="Proteomes" id="UP001527925">
    <property type="component" value="Unassembled WGS sequence"/>
</dbReference>
<feature type="compositionally biased region" description="Low complexity" evidence="1">
    <location>
        <begin position="292"/>
        <end position="306"/>
    </location>
</feature>
<evidence type="ECO:0000313" key="2">
    <source>
        <dbReference type="EMBL" id="KAL2917980.1"/>
    </source>
</evidence>
<evidence type="ECO:0000313" key="3">
    <source>
        <dbReference type="Proteomes" id="UP001527925"/>
    </source>
</evidence>
<comment type="caution">
    <text evidence="2">The sequence shown here is derived from an EMBL/GenBank/DDBJ whole genome shotgun (WGS) entry which is preliminary data.</text>
</comment>
<reference evidence="2 3" key="1">
    <citation type="submission" date="2023-09" db="EMBL/GenBank/DDBJ databases">
        <title>Pangenome analysis of Batrachochytrium dendrobatidis and related Chytrids.</title>
        <authorList>
            <person name="Yacoub M.N."/>
            <person name="Stajich J.E."/>
            <person name="James T.Y."/>
        </authorList>
    </citation>
    <scope>NUCLEOTIDE SEQUENCE [LARGE SCALE GENOMIC DNA]</scope>
    <source>
        <strain evidence="2 3">JEL0888</strain>
    </source>
</reference>
<protein>
    <submittedName>
        <fullName evidence="2">Uncharacterized protein</fullName>
    </submittedName>
</protein>
<evidence type="ECO:0000256" key="1">
    <source>
        <dbReference type="SAM" id="MobiDB-lite"/>
    </source>
</evidence>
<name>A0ABR4NEM7_9FUNG</name>
<sequence length="470" mass="50813">MSASAAVLARAAAVPPHLPSRSSSRLAALLAAADATHELTEFDDASGPANHVRRTIDPLHFDFFMSLVCFFTRQAVLAQPFPAVMDFADPEYLNSLLNGVVGARSRGFSKRKALRKIKRHFKKAARAERWLEWAVAYEARRCSRFEAKYGTETRDGVAVDERVEYVRTRLGFQECNHRHTQMQVDKIIDFFHPILPDSDEVMRRTGRAPPAKRGFFAKIKDAFTFSKRTVAPAAAGPADIADTAAATNGTAPAAANEAPAAAPQQQQPRRKSIFEIIMSGFRRDSGYSSMRGSQAADGAAASGDGSLVPPPNDCNGNTTSKPGCPLPATPCGCSGKHADNELHDASAMLQGHESAMRACIRVTGDMIEVTSNDNDACSAGLSNSGVGAHVIDTIPFKNIAAVSLFGSNDTFIAAIRWRRFTATPQYAAFSGDMVDSIQLLFTQDQARQFAQLLGQHKLSGDPVRNGWQLA</sequence>
<organism evidence="2 3">
    <name type="scientific">Polyrhizophydium stewartii</name>
    <dbReference type="NCBI Taxonomy" id="2732419"/>
    <lineage>
        <taxon>Eukaryota</taxon>
        <taxon>Fungi</taxon>
        <taxon>Fungi incertae sedis</taxon>
        <taxon>Chytridiomycota</taxon>
        <taxon>Chytridiomycota incertae sedis</taxon>
        <taxon>Chytridiomycetes</taxon>
        <taxon>Rhizophydiales</taxon>
        <taxon>Rhizophydiales incertae sedis</taxon>
        <taxon>Polyrhizophydium</taxon>
    </lineage>
</organism>
<keyword evidence="3" id="KW-1185">Reference proteome</keyword>
<accession>A0ABR4NEM7</accession>
<dbReference type="EMBL" id="JADGIZ020000008">
    <property type="protein sequence ID" value="KAL2917980.1"/>
    <property type="molecule type" value="Genomic_DNA"/>
</dbReference>
<feature type="compositionally biased region" description="Low complexity" evidence="1">
    <location>
        <begin position="250"/>
        <end position="263"/>
    </location>
</feature>
<feature type="region of interest" description="Disordered" evidence="1">
    <location>
        <begin position="250"/>
        <end position="270"/>
    </location>
</feature>